<organism evidence="7 8">
    <name type="scientific">Oleoguttula mirabilis</name>
    <dbReference type="NCBI Taxonomy" id="1507867"/>
    <lineage>
        <taxon>Eukaryota</taxon>
        <taxon>Fungi</taxon>
        <taxon>Dikarya</taxon>
        <taxon>Ascomycota</taxon>
        <taxon>Pezizomycotina</taxon>
        <taxon>Dothideomycetes</taxon>
        <taxon>Dothideomycetidae</taxon>
        <taxon>Mycosphaerellales</taxon>
        <taxon>Teratosphaeriaceae</taxon>
        <taxon>Oleoguttula</taxon>
    </lineage>
</organism>
<sequence>MDQVPGCVNLYISGLAALDQPDLLEQKGITHILTILEFDYCDYEEFSHFRRLLILAEDSSGQNLLQFFAATNAFIDEGLAAAGGAVLVHCAMGQSRSATVVCAYLMRRFGGLTAGQAVERLREARPVCEPNGAFVGQLEVFGRMLGAAGEGGARAVYLEWEGGRSGGGLVGVEG</sequence>
<keyword evidence="8" id="KW-1185">Reference proteome</keyword>
<evidence type="ECO:0000313" key="8">
    <source>
        <dbReference type="Proteomes" id="UP001324427"/>
    </source>
</evidence>
<dbReference type="GO" id="GO:0043409">
    <property type="term" value="P:negative regulation of MAPK cascade"/>
    <property type="evidence" value="ECO:0007669"/>
    <property type="project" value="TreeGrafter"/>
</dbReference>
<evidence type="ECO:0000256" key="1">
    <source>
        <dbReference type="ARBA" id="ARBA00008601"/>
    </source>
</evidence>
<dbReference type="InterPro" id="IPR016130">
    <property type="entry name" value="Tyr_Pase_AS"/>
</dbReference>
<proteinExistence type="inferred from homology"/>
<dbReference type="PANTHER" id="PTHR10159">
    <property type="entry name" value="DUAL SPECIFICITY PROTEIN PHOSPHATASE"/>
    <property type="match status" value="1"/>
</dbReference>
<evidence type="ECO:0000256" key="3">
    <source>
        <dbReference type="ARBA" id="ARBA00022801"/>
    </source>
</evidence>
<dbReference type="SMART" id="SM00195">
    <property type="entry name" value="DSPc"/>
    <property type="match status" value="1"/>
</dbReference>
<dbReference type="Proteomes" id="UP001324427">
    <property type="component" value="Unassembled WGS sequence"/>
</dbReference>
<name>A0AAV9JV74_9PEZI</name>
<dbReference type="GO" id="GO:0017017">
    <property type="term" value="F:MAP kinase tyrosine/serine/threonine phosphatase activity"/>
    <property type="evidence" value="ECO:0007669"/>
    <property type="project" value="TreeGrafter"/>
</dbReference>
<dbReference type="GO" id="GO:0005737">
    <property type="term" value="C:cytoplasm"/>
    <property type="evidence" value="ECO:0007669"/>
    <property type="project" value="TreeGrafter"/>
</dbReference>
<comment type="similarity">
    <text evidence="1">Belongs to the protein-tyrosine phosphatase family. Non-receptor class dual specificity subfamily.</text>
</comment>
<protein>
    <recommendedName>
        <fullName evidence="2">protein-tyrosine-phosphatase</fullName>
        <ecNumber evidence="2">3.1.3.48</ecNumber>
    </recommendedName>
</protein>
<dbReference type="InterPro" id="IPR000340">
    <property type="entry name" value="Dual-sp_phosphatase_cat-dom"/>
</dbReference>
<dbReference type="Gene3D" id="3.90.190.10">
    <property type="entry name" value="Protein tyrosine phosphatase superfamily"/>
    <property type="match status" value="1"/>
</dbReference>
<dbReference type="PANTHER" id="PTHR10159:SF511">
    <property type="entry name" value="DUAL SPECIFICITY PROTEIN PHOSPHATASE 1"/>
    <property type="match status" value="1"/>
</dbReference>
<comment type="caution">
    <text evidence="7">The sequence shown here is derived from an EMBL/GenBank/DDBJ whole genome shotgun (WGS) entry which is preliminary data.</text>
</comment>
<dbReference type="InterPro" id="IPR029021">
    <property type="entry name" value="Prot-tyrosine_phosphatase-like"/>
</dbReference>
<dbReference type="SUPFAM" id="SSF52799">
    <property type="entry name" value="(Phosphotyrosine protein) phosphatases II"/>
    <property type="match status" value="1"/>
</dbReference>
<evidence type="ECO:0000313" key="7">
    <source>
        <dbReference type="EMBL" id="KAK4549498.1"/>
    </source>
</evidence>
<evidence type="ECO:0000256" key="4">
    <source>
        <dbReference type="ARBA" id="ARBA00022912"/>
    </source>
</evidence>
<keyword evidence="4" id="KW-0904">Protein phosphatase</keyword>
<feature type="domain" description="Tyrosine specific protein phosphatases" evidence="6">
    <location>
        <begin position="65"/>
        <end position="126"/>
    </location>
</feature>
<evidence type="ECO:0000259" key="6">
    <source>
        <dbReference type="PROSITE" id="PS50056"/>
    </source>
</evidence>
<evidence type="ECO:0000259" key="5">
    <source>
        <dbReference type="PROSITE" id="PS50054"/>
    </source>
</evidence>
<dbReference type="GO" id="GO:0008330">
    <property type="term" value="F:protein tyrosine/threonine phosphatase activity"/>
    <property type="evidence" value="ECO:0007669"/>
    <property type="project" value="TreeGrafter"/>
</dbReference>
<dbReference type="AlphaFoldDB" id="A0AAV9JV74"/>
<dbReference type="EMBL" id="JAVFHQ010000004">
    <property type="protein sequence ID" value="KAK4549498.1"/>
    <property type="molecule type" value="Genomic_DNA"/>
</dbReference>
<dbReference type="GO" id="GO:0033550">
    <property type="term" value="F:MAP kinase tyrosine phosphatase activity"/>
    <property type="evidence" value="ECO:0007669"/>
    <property type="project" value="TreeGrafter"/>
</dbReference>
<dbReference type="Pfam" id="PF00782">
    <property type="entry name" value="DSPc"/>
    <property type="match status" value="1"/>
</dbReference>
<keyword evidence="3" id="KW-0378">Hydrolase</keyword>
<reference evidence="7 8" key="1">
    <citation type="submission" date="2021-11" db="EMBL/GenBank/DDBJ databases">
        <title>Black yeast isolated from Biological Soil Crust.</title>
        <authorList>
            <person name="Kurbessoian T."/>
        </authorList>
    </citation>
    <scope>NUCLEOTIDE SEQUENCE [LARGE SCALE GENOMIC DNA]</scope>
    <source>
        <strain evidence="7 8">CCFEE 5522</strain>
    </source>
</reference>
<dbReference type="PROSITE" id="PS50054">
    <property type="entry name" value="TYR_PHOSPHATASE_DUAL"/>
    <property type="match status" value="1"/>
</dbReference>
<gene>
    <name evidence="7" type="ORF">LTR36_006495</name>
</gene>
<feature type="domain" description="Tyrosine-protein phosphatase" evidence="5">
    <location>
        <begin position="2"/>
        <end position="147"/>
    </location>
</feature>
<dbReference type="InterPro" id="IPR000387">
    <property type="entry name" value="Tyr_Pase_dom"/>
</dbReference>
<dbReference type="EC" id="3.1.3.48" evidence="2"/>
<dbReference type="PROSITE" id="PS50056">
    <property type="entry name" value="TYR_PHOSPHATASE_2"/>
    <property type="match status" value="1"/>
</dbReference>
<dbReference type="PROSITE" id="PS00383">
    <property type="entry name" value="TYR_PHOSPHATASE_1"/>
    <property type="match status" value="1"/>
</dbReference>
<accession>A0AAV9JV74</accession>
<dbReference type="InterPro" id="IPR020422">
    <property type="entry name" value="TYR_PHOSPHATASE_DUAL_dom"/>
</dbReference>
<evidence type="ECO:0000256" key="2">
    <source>
        <dbReference type="ARBA" id="ARBA00013064"/>
    </source>
</evidence>